<evidence type="ECO:0000313" key="2">
    <source>
        <dbReference type="Proteomes" id="UP000623842"/>
    </source>
</evidence>
<evidence type="ECO:0000313" key="1">
    <source>
        <dbReference type="EMBL" id="GHF96263.1"/>
    </source>
</evidence>
<comment type="caution">
    <text evidence="1">The sequence shown here is derived from an EMBL/GenBank/DDBJ whole genome shotgun (WGS) entry which is preliminary data.</text>
</comment>
<dbReference type="Proteomes" id="UP000623842">
    <property type="component" value="Unassembled WGS sequence"/>
</dbReference>
<gene>
    <name evidence="1" type="ORF">GCM10017161_25770</name>
</gene>
<keyword evidence="2" id="KW-1185">Reference proteome</keyword>
<organism evidence="1 2">
    <name type="scientific">Thalassotalea marina</name>
    <dbReference type="NCBI Taxonomy" id="1673741"/>
    <lineage>
        <taxon>Bacteria</taxon>
        <taxon>Pseudomonadati</taxon>
        <taxon>Pseudomonadota</taxon>
        <taxon>Gammaproteobacteria</taxon>
        <taxon>Alteromonadales</taxon>
        <taxon>Colwelliaceae</taxon>
        <taxon>Thalassotalea</taxon>
    </lineage>
</organism>
<name>A0A919BL78_9GAMM</name>
<sequence>MLRHPLFSLVWRKSVVRLTYTKLGSFCIVNGECDNVRTKNGHEIKRRKNYQRTTK</sequence>
<reference evidence="1" key="2">
    <citation type="submission" date="2020-09" db="EMBL/GenBank/DDBJ databases">
        <authorList>
            <person name="Sun Q."/>
            <person name="Kim S."/>
        </authorList>
    </citation>
    <scope>NUCLEOTIDE SEQUENCE</scope>
    <source>
        <strain evidence="1">KCTC 42731</strain>
    </source>
</reference>
<accession>A0A919BL78</accession>
<dbReference type="EMBL" id="BNCK01000005">
    <property type="protein sequence ID" value="GHF96263.1"/>
    <property type="molecule type" value="Genomic_DNA"/>
</dbReference>
<reference evidence="1" key="1">
    <citation type="journal article" date="2014" name="Int. J. Syst. Evol. Microbiol.">
        <title>Complete genome sequence of Corynebacterium casei LMG S-19264T (=DSM 44701T), isolated from a smear-ripened cheese.</title>
        <authorList>
            <consortium name="US DOE Joint Genome Institute (JGI-PGF)"/>
            <person name="Walter F."/>
            <person name="Albersmeier A."/>
            <person name="Kalinowski J."/>
            <person name="Ruckert C."/>
        </authorList>
    </citation>
    <scope>NUCLEOTIDE SEQUENCE</scope>
    <source>
        <strain evidence="1">KCTC 42731</strain>
    </source>
</reference>
<proteinExistence type="predicted"/>
<dbReference type="AlphaFoldDB" id="A0A919BL78"/>
<protein>
    <submittedName>
        <fullName evidence="1">Uncharacterized protein</fullName>
    </submittedName>
</protein>